<evidence type="ECO:0000313" key="1">
    <source>
        <dbReference type="EMBL" id="EDS01775.1"/>
    </source>
</evidence>
<keyword evidence="2" id="KW-1185">Reference proteome</keyword>
<comment type="caution">
    <text evidence="1">The sequence shown here is derived from an EMBL/GenBank/DDBJ whole genome shotgun (WGS) entry which is preliminary data.</text>
</comment>
<gene>
    <name evidence="1" type="ORF">EUBSIR_00316</name>
</gene>
<name>B0MKJ3_9FIRM</name>
<proteinExistence type="predicted"/>
<evidence type="ECO:0000313" key="2">
    <source>
        <dbReference type="Proteomes" id="UP000005326"/>
    </source>
</evidence>
<reference evidence="1" key="1">
    <citation type="submission" date="2007-10" db="EMBL/GenBank/DDBJ databases">
        <authorList>
            <person name="Fulton L."/>
            <person name="Clifton S."/>
            <person name="Fulton B."/>
            <person name="Xu J."/>
            <person name="Minx P."/>
            <person name="Pepin K.H."/>
            <person name="Johnson M."/>
            <person name="Thiruvilangam P."/>
            <person name="Bhonagiri V."/>
            <person name="Nash W.E."/>
            <person name="Mardis E.R."/>
            <person name="Wilson R.K."/>
        </authorList>
    </citation>
    <scope>NUCLEOTIDE SEQUENCE [LARGE SCALE GENOMIC DNA]</scope>
    <source>
        <strain evidence="1">DSM 15702</strain>
    </source>
</reference>
<reference evidence="1" key="2">
    <citation type="submission" date="2014-06" db="EMBL/GenBank/DDBJ databases">
        <title>Draft genome sequence of Eubacterium siraeum (DSM 15702).</title>
        <authorList>
            <person name="Sudarsanam P."/>
            <person name="Ley R."/>
            <person name="Guruge J."/>
            <person name="Turnbaugh P.J."/>
            <person name="Mahowald M."/>
            <person name="Liep D."/>
            <person name="Gordon J."/>
        </authorList>
    </citation>
    <scope>NUCLEOTIDE SEQUENCE</scope>
    <source>
        <strain evidence="1">DSM 15702</strain>
    </source>
</reference>
<protein>
    <submittedName>
        <fullName evidence="1">Uncharacterized protein</fullName>
    </submittedName>
</protein>
<dbReference type="Proteomes" id="UP000005326">
    <property type="component" value="Unassembled WGS sequence"/>
</dbReference>
<accession>B0MKJ3</accession>
<sequence length="54" mass="5859">MLVWLCIRASSATHAKASLPLYERSVGFASVQSWSFAVGASCTDFLRPLVSIRA</sequence>
<dbReference type="EMBL" id="ABCA03000031">
    <property type="protein sequence ID" value="EDS01775.1"/>
    <property type="molecule type" value="Genomic_DNA"/>
</dbReference>
<dbReference type="AlphaFoldDB" id="B0MKJ3"/>
<organism evidence="1 2">
    <name type="scientific">[Eubacterium] siraeum DSM 15702</name>
    <dbReference type="NCBI Taxonomy" id="428128"/>
    <lineage>
        <taxon>Bacteria</taxon>
        <taxon>Bacillati</taxon>
        <taxon>Bacillota</taxon>
        <taxon>Clostridia</taxon>
        <taxon>Eubacteriales</taxon>
        <taxon>Oscillospiraceae</taxon>
        <taxon>Oscillospiraceae incertae sedis</taxon>
    </lineage>
</organism>